<dbReference type="Gene3D" id="3.30.420.10">
    <property type="entry name" value="Ribonuclease H-like superfamily/Ribonuclease H"/>
    <property type="match status" value="1"/>
</dbReference>
<keyword evidence="3" id="KW-1185">Reference proteome</keyword>
<comment type="caution">
    <text evidence="2">The sequence shown here is derived from an EMBL/GenBank/DDBJ whole genome shotgun (WGS) entry which is preliminary data.</text>
</comment>
<evidence type="ECO:0000313" key="2">
    <source>
        <dbReference type="EMBL" id="RFU39421.1"/>
    </source>
</evidence>
<dbReference type="InterPro" id="IPR036397">
    <property type="entry name" value="RNaseH_sf"/>
</dbReference>
<gene>
    <name evidence="2" type="ORF">DZF91_22385</name>
</gene>
<protein>
    <recommendedName>
        <fullName evidence="1">RNase H type-1 domain-containing protein</fullName>
    </recommendedName>
</protein>
<dbReference type="EMBL" id="QURH01000338">
    <property type="protein sequence ID" value="RFU39421.1"/>
    <property type="molecule type" value="Genomic_DNA"/>
</dbReference>
<dbReference type="SUPFAM" id="SSF53098">
    <property type="entry name" value="Ribonuclease H-like"/>
    <property type="match status" value="1"/>
</dbReference>
<dbReference type="InterPro" id="IPR012337">
    <property type="entry name" value="RNaseH-like_sf"/>
</dbReference>
<dbReference type="InterPro" id="IPR002156">
    <property type="entry name" value="RNaseH_domain"/>
</dbReference>
<reference evidence="2 3" key="1">
    <citation type="submission" date="2018-08" db="EMBL/GenBank/DDBJ databases">
        <title>Actinomadura jelena sp. nov., a novel Actinomycete isolated from soil in Chad.</title>
        <authorList>
            <person name="Shi L."/>
        </authorList>
    </citation>
    <scope>NUCLEOTIDE SEQUENCE [LARGE SCALE GENOMIC DNA]</scope>
    <source>
        <strain evidence="2 3">NEAU-G17</strain>
    </source>
</reference>
<accession>A0A372JHE4</accession>
<name>A0A372JHE4_9ACTN</name>
<dbReference type="GO" id="GO:0003676">
    <property type="term" value="F:nucleic acid binding"/>
    <property type="evidence" value="ECO:0007669"/>
    <property type="project" value="InterPro"/>
</dbReference>
<dbReference type="AlphaFoldDB" id="A0A372JHE4"/>
<evidence type="ECO:0000259" key="1">
    <source>
        <dbReference type="Pfam" id="PF00075"/>
    </source>
</evidence>
<sequence>MRASEGSAPPVNGADAMSCMPLSLHRFDEELRALSTELAARAQSVRAGATRAYGCHVCKVVRQALGLAFTAARHGDEEWAGLLIGEAVYYAEHGGHLADCPQGPVAPPKRRPPLEVHRSLTEWAGASLPLVAATDASWWKNVTGVGYVVSDGRWGMRGHKGSGRPLAGADPVVIGELHAVALLLEHADADVVLVDSMAALKFLRSWQSSGTAPMPCGYDARPTATEPAALVRLAERVAERPDLRFEHVKAHRGHPLNETADSLASIARRRATRRFDAVARAEGLVQAFLAAWHDQDDPHALAA</sequence>
<dbReference type="GO" id="GO:0004523">
    <property type="term" value="F:RNA-DNA hybrid ribonuclease activity"/>
    <property type="evidence" value="ECO:0007669"/>
    <property type="project" value="InterPro"/>
</dbReference>
<evidence type="ECO:0000313" key="3">
    <source>
        <dbReference type="Proteomes" id="UP000261811"/>
    </source>
</evidence>
<dbReference type="Pfam" id="PF00075">
    <property type="entry name" value="RNase_H"/>
    <property type="match status" value="1"/>
</dbReference>
<proteinExistence type="predicted"/>
<dbReference type="Proteomes" id="UP000261811">
    <property type="component" value="Unassembled WGS sequence"/>
</dbReference>
<feature type="domain" description="RNase H type-1" evidence="1">
    <location>
        <begin position="143"/>
        <end position="266"/>
    </location>
</feature>
<organism evidence="2 3">
    <name type="scientific">Actinomadura logoneensis</name>
    <dbReference type="NCBI Taxonomy" id="2293572"/>
    <lineage>
        <taxon>Bacteria</taxon>
        <taxon>Bacillati</taxon>
        <taxon>Actinomycetota</taxon>
        <taxon>Actinomycetes</taxon>
        <taxon>Streptosporangiales</taxon>
        <taxon>Thermomonosporaceae</taxon>
        <taxon>Actinomadura</taxon>
    </lineage>
</organism>